<dbReference type="Pfam" id="PF12833">
    <property type="entry name" value="HTH_18"/>
    <property type="match status" value="1"/>
</dbReference>
<evidence type="ECO:0000259" key="4">
    <source>
        <dbReference type="PROSITE" id="PS01124"/>
    </source>
</evidence>
<dbReference type="EMBL" id="BSTK01000006">
    <property type="protein sequence ID" value="GLY86716.1"/>
    <property type="molecule type" value="Genomic_DNA"/>
</dbReference>
<dbReference type="InterPro" id="IPR050204">
    <property type="entry name" value="AraC_XylS_family_regulators"/>
</dbReference>
<keyword evidence="6" id="KW-1185">Reference proteome</keyword>
<dbReference type="AlphaFoldDB" id="A0A9W6S3T8"/>
<reference evidence="5" key="1">
    <citation type="submission" date="2023-03" db="EMBL/GenBank/DDBJ databases">
        <title>Actinoallomurus iriomotensis NBRC 103684.</title>
        <authorList>
            <person name="Ichikawa N."/>
            <person name="Sato H."/>
            <person name="Tonouchi N."/>
        </authorList>
    </citation>
    <scope>NUCLEOTIDE SEQUENCE</scope>
    <source>
        <strain evidence="5">NBRC 103684</strain>
    </source>
</reference>
<evidence type="ECO:0000256" key="1">
    <source>
        <dbReference type="ARBA" id="ARBA00023015"/>
    </source>
</evidence>
<accession>A0A9W6S3T8</accession>
<evidence type="ECO:0000256" key="2">
    <source>
        <dbReference type="ARBA" id="ARBA00023125"/>
    </source>
</evidence>
<dbReference type="Gene3D" id="1.10.10.60">
    <property type="entry name" value="Homeodomain-like"/>
    <property type="match status" value="1"/>
</dbReference>
<evidence type="ECO:0000313" key="5">
    <source>
        <dbReference type="EMBL" id="GLY86716.1"/>
    </source>
</evidence>
<gene>
    <name evidence="5" type="ORF">Airi02_046450</name>
</gene>
<keyword evidence="2" id="KW-0238">DNA-binding</keyword>
<proteinExistence type="predicted"/>
<dbReference type="SMART" id="SM00342">
    <property type="entry name" value="HTH_ARAC"/>
    <property type="match status" value="1"/>
</dbReference>
<keyword evidence="3" id="KW-0804">Transcription</keyword>
<dbReference type="PANTHER" id="PTHR46796">
    <property type="entry name" value="HTH-TYPE TRANSCRIPTIONAL ACTIVATOR RHAS-RELATED"/>
    <property type="match status" value="1"/>
</dbReference>
<evidence type="ECO:0000256" key="3">
    <source>
        <dbReference type="ARBA" id="ARBA00023163"/>
    </source>
</evidence>
<protein>
    <submittedName>
        <fullName evidence="5">AraC family transcriptional regulator</fullName>
    </submittedName>
</protein>
<dbReference type="GO" id="GO:0043565">
    <property type="term" value="F:sequence-specific DNA binding"/>
    <property type="evidence" value="ECO:0007669"/>
    <property type="project" value="InterPro"/>
</dbReference>
<dbReference type="Pfam" id="PF14525">
    <property type="entry name" value="AraC_binding_2"/>
    <property type="match status" value="1"/>
</dbReference>
<sequence length="322" mass="34793">MFGSIVEIMISGAEVLHAGVLQKLVSSFLVPLRIEAAAGAPFRAHVKHADVGPMVVARVRSTPHAVVRRPGAITSTDRDLFKLVLHRRGGLDVAQADRRARMRPGDIVIFDATRPYDVTAPDSCDVVVVGVPRAAFGSRADAVARHGARVLPADRGTRSVIASVLTGLADHLDELPGPGGVRIADAMTSLIVAAFTDSTPERVDTGTEFADRLLAYTLANLDDPTLSAESVAARHGISVRHLHTLLRHRDVTFAAWVRSERLRRIRSDLLDPALAGRTTASIAARWGLHDSAHLSRALKREYGQTAADLRRELRRGALTDRP</sequence>
<comment type="caution">
    <text evidence="5">The sequence shown here is derived from an EMBL/GenBank/DDBJ whole genome shotgun (WGS) entry which is preliminary data.</text>
</comment>
<name>A0A9W6S3T8_9ACTN</name>
<keyword evidence="1" id="KW-0805">Transcription regulation</keyword>
<evidence type="ECO:0000313" key="6">
    <source>
        <dbReference type="Proteomes" id="UP001165074"/>
    </source>
</evidence>
<organism evidence="5 6">
    <name type="scientific">Actinoallomurus iriomotensis</name>
    <dbReference type="NCBI Taxonomy" id="478107"/>
    <lineage>
        <taxon>Bacteria</taxon>
        <taxon>Bacillati</taxon>
        <taxon>Actinomycetota</taxon>
        <taxon>Actinomycetes</taxon>
        <taxon>Streptosporangiales</taxon>
        <taxon>Thermomonosporaceae</taxon>
        <taxon>Actinoallomurus</taxon>
    </lineage>
</organism>
<dbReference type="InterPro" id="IPR018060">
    <property type="entry name" value="HTH_AraC"/>
</dbReference>
<dbReference type="Proteomes" id="UP001165074">
    <property type="component" value="Unassembled WGS sequence"/>
</dbReference>
<dbReference type="InterPro" id="IPR035418">
    <property type="entry name" value="AraC-bd_2"/>
</dbReference>
<dbReference type="PANTHER" id="PTHR46796:SF6">
    <property type="entry name" value="ARAC SUBFAMILY"/>
    <property type="match status" value="1"/>
</dbReference>
<feature type="domain" description="HTH araC/xylS-type" evidence="4">
    <location>
        <begin position="211"/>
        <end position="312"/>
    </location>
</feature>
<dbReference type="PROSITE" id="PS01124">
    <property type="entry name" value="HTH_ARAC_FAMILY_2"/>
    <property type="match status" value="1"/>
</dbReference>
<dbReference type="GO" id="GO:0003700">
    <property type="term" value="F:DNA-binding transcription factor activity"/>
    <property type="evidence" value="ECO:0007669"/>
    <property type="project" value="InterPro"/>
</dbReference>